<dbReference type="Pfam" id="PF08327">
    <property type="entry name" value="AHSA1"/>
    <property type="match status" value="1"/>
</dbReference>
<feature type="region of interest" description="Disordered" evidence="2">
    <location>
        <begin position="165"/>
        <end position="196"/>
    </location>
</feature>
<comment type="caution">
    <text evidence="4">The sequence shown here is derived from an EMBL/GenBank/DDBJ whole genome shotgun (WGS) entry which is preliminary data.</text>
</comment>
<gene>
    <name evidence="4" type="ORF">E9232_001407</name>
</gene>
<dbReference type="EMBL" id="JAVDPW010000002">
    <property type="protein sequence ID" value="MDR6288900.1"/>
    <property type="molecule type" value="Genomic_DNA"/>
</dbReference>
<accession>A0ABU1JMX2</accession>
<dbReference type="CDD" id="cd08891">
    <property type="entry name" value="SRPBCC_CalC"/>
    <property type="match status" value="1"/>
</dbReference>
<organism evidence="4 5">
    <name type="scientific">Inquilinus ginsengisoli</name>
    <dbReference type="NCBI Taxonomy" id="363840"/>
    <lineage>
        <taxon>Bacteria</taxon>
        <taxon>Pseudomonadati</taxon>
        <taxon>Pseudomonadota</taxon>
        <taxon>Alphaproteobacteria</taxon>
        <taxon>Rhodospirillales</taxon>
        <taxon>Rhodospirillaceae</taxon>
        <taxon>Inquilinus</taxon>
    </lineage>
</organism>
<comment type="similarity">
    <text evidence="1">Belongs to the AHA1 family.</text>
</comment>
<sequence>MIGDTLSPVRTSIIVEAPQVRAFDSFANRLGCWWPLEYTYGQAAFDTAAIEPRAGGRWYERDRHGRETGWGEVRAFEPPSRLVLAFAICPQRAPGPPEKASELEIRFTSEGSRTRVELEHRGFERHCEGAALLRDAMASSQGWPLILAAYARALRPLTVVGARPAGGGEPLGQAPSGDRTTGPVPAGADHDRHGRL</sequence>
<name>A0ABU1JMX2_9PROT</name>
<evidence type="ECO:0000256" key="1">
    <source>
        <dbReference type="ARBA" id="ARBA00006817"/>
    </source>
</evidence>
<reference evidence="4 5" key="1">
    <citation type="submission" date="2023-07" db="EMBL/GenBank/DDBJ databases">
        <title>Sorghum-associated microbial communities from plants grown in Nebraska, USA.</title>
        <authorList>
            <person name="Schachtman D."/>
        </authorList>
    </citation>
    <scope>NUCLEOTIDE SEQUENCE [LARGE SCALE GENOMIC DNA]</scope>
    <source>
        <strain evidence="4 5">584</strain>
    </source>
</reference>
<dbReference type="Gene3D" id="3.30.530.20">
    <property type="match status" value="1"/>
</dbReference>
<dbReference type="RefSeq" id="WP_309792990.1">
    <property type="nucleotide sequence ID" value="NZ_JAVDPW010000002.1"/>
</dbReference>
<dbReference type="InterPro" id="IPR013538">
    <property type="entry name" value="ASHA1/2-like_C"/>
</dbReference>
<feature type="domain" description="Activator of Hsp90 ATPase homologue 1/2-like C-terminal" evidence="3">
    <location>
        <begin position="45"/>
        <end position="148"/>
    </location>
</feature>
<dbReference type="InterPro" id="IPR023393">
    <property type="entry name" value="START-like_dom_sf"/>
</dbReference>
<evidence type="ECO:0000313" key="5">
    <source>
        <dbReference type="Proteomes" id="UP001262410"/>
    </source>
</evidence>
<proteinExistence type="inferred from homology"/>
<dbReference type="SUPFAM" id="SSF55961">
    <property type="entry name" value="Bet v1-like"/>
    <property type="match status" value="1"/>
</dbReference>
<evidence type="ECO:0000259" key="3">
    <source>
        <dbReference type="Pfam" id="PF08327"/>
    </source>
</evidence>
<keyword evidence="5" id="KW-1185">Reference proteome</keyword>
<evidence type="ECO:0000256" key="2">
    <source>
        <dbReference type="SAM" id="MobiDB-lite"/>
    </source>
</evidence>
<dbReference type="Proteomes" id="UP001262410">
    <property type="component" value="Unassembled WGS sequence"/>
</dbReference>
<protein>
    <submittedName>
        <fullName evidence="4">Uncharacterized protein YndB with AHSA1/START domain</fullName>
    </submittedName>
</protein>
<evidence type="ECO:0000313" key="4">
    <source>
        <dbReference type="EMBL" id="MDR6288900.1"/>
    </source>
</evidence>